<feature type="transmembrane region" description="Helical" evidence="1">
    <location>
        <begin position="240"/>
        <end position="258"/>
    </location>
</feature>
<evidence type="ECO:0000313" key="3">
    <source>
        <dbReference type="EMBL" id="MFD2276440.1"/>
    </source>
</evidence>
<evidence type="ECO:0000313" key="4">
    <source>
        <dbReference type="Proteomes" id="UP001597297"/>
    </source>
</evidence>
<feature type="domain" description="Peptidase M56" evidence="2">
    <location>
        <begin position="31"/>
        <end position="228"/>
    </location>
</feature>
<dbReference type="CDD" id="cd07341">
    <property type="entry name" value="M56_BlaR1_MecR1_like"/>
    <property type="match status" value="1"/>
</dbReference>
<evidence type="ECO:0000256" key="1">
    <source>
        <dbReference type="SAM" id="Phobius"/>
    </source>
</evidence>
<proteinExistence type="predicted"/>
<dbReference type="InterPro" id="IPR008756">
    <property type="entry name" value="Peptidase_M56"/>
</dbReference>
<comment type="caution">
    <text evidence="3">The sequence shown here is derived from an EMBL/GenBank/DDBJ whole genome shotgun (WGS) entry which is preliminary data.</text>
</comment>
<gene>
    <name evidence="3" type="ORF">ACFSQZ_08160</name>
</gene>
<dbReference type="Proteomes" id="UP001597297">
    <property type="component" value="Unassembled WGS sequence"/>
</dbReference>
<protein>
    <submittedName>
        <fullName evidence="3">M56 family metallopeptidase</fullName>
    </submittedName>
</protein>
<keyword evidence="1" id="KW-1133">Transmembrane helix</keyword>
<evidence type="ECO:0000259" key="2">
    <source>
        <dbReference type="Pfam" id="PF05569"/>
    </source>
</evidence>
<feature type="transmembrane region" description="Helical" evidence="1">
    <location>
        <begin position="34"/>
        <end position="57"/>
    </location>
</feature>
<sequence>MVILILFSPILLLVPKWELPLSLASSTSLQLNAWSLPTLLLSYWIVGSTLTLTFYIIQAVQLSQWVHRTESIDSGYLFNELELATQQSNLKRSPSLHISSEAHSPVVTGLFHPTIILPQYATNWDRSTLHMVYIHELGHIQRKDLWLSLAAQLNCVLYWWNPLVWMLKNSLRYQCEFAVDASVIAKGTDSKSYISALCNVAEEMLKHRPLLSSTLSMTYQATLRKRVNSLIKRQRSLHPFTFTSLTLLCISSVIAIATTKPINSAQTNLSPLDEVQLRLSASPFPADR</sequence>
<keyword evidence="1" id="KW-0812">Transmembrane</keyword>
<reference evidence="4" key="1">
    <citation type="journal article" date="2019" name="Int. J. Syst. Evol. Microbiol.">
        <title>The Global Catalogue of Microorganisms (GCM) 10K type strain sequencing project: providing services to taxonomists for standard genome sequencing and annotation.</title>
        <authorList>
            <consortium name="The Broad Institute Genomics Platform"/>
            <consortium name="The Broad Institute Genome Sequencing Center for Infectious Disease"/>
            <person name="Wu L."/>
            <person name="Ma J."/>
        </authorList>
    </citation>
    <scope>NUCLEOTIDE SEQUENCE [LARGE SCALE GENOMIC DNA]</scope>
    <source>
        <strain evidence="4">JCM 16545</strain>
    </source>
</reference>
<organism evidence="3 4">
    <name type="scientific">Rubritalea spongiae</name>
    <dbReference type="NCBI Taxonomy" id="430797"/>
    <lineage>
        <taxon>Bacteria</taxon>
        <taxon>Pseudomonadati</taxon>
        <taxon>Verrucomicrobiota</taxon>
        <taxon>Verrucomicrobiia</taxon>
        <taxon>Verrucomicrobiales</taxon>
        <taxon>Rubritaleaceae</taxon>
        <taxon>Rubritalea</taxon>
    </lineage>
</organism>
<dbReference type="EMBL" id="JBHUJC010000024">
    <property type="protein sequence ID" value="MFD2276440.1"/>
    <property type="molecule type" value="Genomic_DNA"/>
</dbReference>
<keyword evidence="4" id="KW-1185">Reference proteome</keyword>
<dbReference type="InterPro" id="IPR052173">
    <property type="entry name" value="Beta-lactam_resp_regulator"/>
</dbReference>
<keyword evidence="1" id="KW-0472">Membrane</keyword>
<dbReference type="PANTHER" id="PTHR34978:SF3">
    <property type="entry name" value="SLR0241 PROTEIN"/>
    <property type="match status" value="1"/>
</dbReference>
<name>A0ABW5E4P7_9BACT</name>
<dbReference type="RefSeq" id="WP_377094107.1">
    <property type="nucleotide sequence ID" value="NZ_JBHSJM010000001.1"/>
</dbReference>
<dbReference type="Pfam" id="PF05569">
    <property type="entry name" value="Peptidase_M56"/>
    <property type="match status" value="1"/>
</dbReference>
<dbReference type="PANTHER" id="PTHR34978">
    <property type="entry name" value="POSSIBLE SENSOR-TRANSDUCER PROTEIN BLAR"/>
    <property type="match status" value="1"/>
</dbReference>
<accession>A0ABW5E4P7</accession>